<keyword evidence="8" id="KW-1185">Reference proteome</keyword>
<dbReference type="PANTHER" id="PTHR23291">
    <property type="entry name" value="BAX INHIBITOR-RELATED"/>
    <property type="match status" value="1"/>
</dbReference>
<feature type="transmembrane region" description="Helical" evidence="5">
    <location>
        <begin position="198"/>
        <end position="217"/>
    </location>
</feature>
<evidence type="ECO:0000313" key="7">
    <source>
        <dbReference type="EMBL" id="KAF7994818.1"/>
    </source>
</evidence>
<dbReference type="EMBL" id="JACMRX010000002">
    <property type="protein sequence ID" value="KAF7994818.1"/>
    <property type="molecule type" value="Genomic_DNA"/>
</dbReference>
<evidence type="ECO:0000256" key="1">
    <source>
        <dbReference type="ARBA" id="ARBA00004141"/>
    </source>
</evidence>
<name>A0A835CUY9_APHGI</name>
<evidence type="ECO:0000313" key="8">
    <source>
        <dbReference type="Proteomes" id="UP000639338"/>
    </source>
</evidence>
<accession>A0A835CUY9</accession>
<evidence type="ECO:0000256" key="6">
    <source>
        <dbReference type="SAM" id="MobiDB-lite"/>
    </source>
</evidence>
<dbReference type="GO" id="GO:0016020">
    <property type="term" value="C:membrane"/>
    <property type="evidence" value="ECO:0007669"/>
    <property type="project" value="UniProtKB-SubCell"/>
</dbReference>
<protein>
    <submittedName>
        <fullName evidence="7">Uncharacterized protein</fullName>
    </submittedName>
</protein>
<feature type="transmembrane region" description="Helical" evidence="5">
    <location>
        <begin position="110"/>
        <end position="130"/>
    </location>
</feature>
<evidence type="ECO:0000256" key="2">
    <source>
        <dbReference type="ARBA" id="ARBA00022692"/>
    </source>
</evidence>
<organism evidence="7 8">
    <name type="scientific">Aphidius gifuensis</name>
    <name type="common">Parasitoid wasp</name>
    <dbReference type="NCBI Taxonomy" id="684658"/>
    <lineage>
        <taxon>Eukaryota</taxon>
        <taxon>Metazoa</taxon>
        <taxon>Ecdysozoa</taxon>
        <taxon>Arthropoda</taxon>
        <taxon>Hexapoda</taxon>
        <taxon>Insecta</taxon>
        <taxon>Pterygota</taxon>
        <taxon>Neoptera</taxon>
        <taxon>Endopterygota</taxon>
        <taxon>Hymenoptera</taxon>
        <taxon>Apocrita</taxon>
        <taxon>Ichneumonoidea</taxon>
        <taxon>Braconidae</taxon>
        <taxon>Aphidiinae</taxon>
        <taxon>Aphidius</taxon>
    </lineage>
</organism>
<dbReference type="Pfam" id="PF01027">
    <property type="entry name" value="Bax1-I"/>
    <property type="match status" value="1"/>
</dbReference>
<dbReference type="GO" id="GO:0005794">
    <property type="term" value="C:Golgi apparatus"/>
    <property type="evidence" value="ECO:0007669"/>
    <property type="project" value="TreeGrafter"/>
</dbReference>
<keyword evidence="3 5" id="KW-1133">Transmembrane helix</keyword>
<dbReference type="Proteomes" id="UP000639338">
    <property type="component" value="Unassembled WGS sequence"/>
</dbReference>
<feature type="transmembrane region" description="Helical" evidence="5">
    <location>
        <begin position="142"/>
        <end position="159"/>
    </location>
</feature>
<gene>
    <name evidence="7" type="ORF">HCN44_004290</name>
</gene>
<keyword evidence="4 5" id="KW-0472">Membrane</keyword>
<feature type="transmembrane region" description="Helical" evidence="5">
    <location>
        <begin position="171"/>
        <end position="192"/>
    </location>
</feature>
<dbReference type="PANTHER" id="PTHR23291:SF127">
    <property type="entry name" value="PROTEIN LIFEGUARD 1-LIKE"/>
    <property type="match status" value="1"/>
</dbReference>
<feature type="transmembrane region" description="Helical" evidence="5">
    <location>
        <begin position="229"/>
        <end position="251"/>
    </location>
</feature>
<sequence>MANKQDPKRDPPPAYSTVVPAPVNNPGTISTIPDGPLYLPPLVKGQQVQNGPYTVTITDSMVALRDRQNQEIYRAWLQSQRRRNLPIDPDEPYIEEFKNSTVRRIFVQRVFGLLFLQFLFTTLYIAFFMFHQPANIFIKTHWYLWVIAMVGFIFSYCSISLSQCGRRQSGLGIICLSLLTLTESHLSAYISVHYQVEAVLIAMGSTTIVAMFIAFVATCCKFDFTKHTGLLSILSFLTLITMILLIITSMFTPVPMMMTLFGALGALIFSLYLYFDIQTIMGGRTIQINPDEIIFATTQIYVDLIGLYRYLLIFVGASDRA</sequence>
<comment type="subcellular location">
    <subcellularLocation>
        <location evidence="1">Membrane</location>
        <topology evidence="1">Multi-pass membrane protein</topology>
    </subcellularLocation>
</comment>
<dbReference type="GO" id="GO:0005783">
    <property type="term" value="C:endoplasmic reticulum"/>
    <property type="evidence" value="ECO:0007669"/>
    <property type="project" value="TreeGrafter"/>
</dbReference>
<dbReference type="AlphaFoldDB" id="A0A835CUY9"/>
<feature type="region of interest" description="Disordered" evidence="6">
    <location>
        <begin position="1"/>
        <end position="22"/>
    </location>
</feature>
<dbReference type="GO" id="GO:2001234">
    <property type="term" value="P:negative regulation of apoptotic signaling pathway"/>
    <property type="evidence" value="ECO:0007669"/>
    <property type="project" value="TreeGrafter"/>
</dbReference>
<dbReference type="OrthoDB" id="7933078at2759"/>
<proteinExistence type="inferred from homology"/>
<dbReference type="InterPro" id="IPR006214">
    <property type="entry name" value="Bax_inhibitor_1-related"/>
</dbReference>
<evidence type="ECO:0000256" key="5">
    <source>
        <dbReference type="RuleBase" id="RU004379"/>
    </source>
</evidence>
<feature type="compositionally biased region" description="Basic and acidic residues" evidence="6">
    <location>
        <begin position="1"/>
        <end position="11"/>
    </location>
</feature>
<comment type="caution">
    <text evidence="7">The sequence shown here is derived from an EMBL/GenBank/DDBJ whole genome shotgun (WGS) entry which is preliminary data.</text>
</comment>
<evidence type="ECO:0000256" key="4">
    <source>
        <dbReference type="ARBA" id="ARBA00023136"/>
    </source>
</evidence>
<evidence type="ECO:0000256" key="3">
    <source>
        <dbReference type="ARBA" id="ARBA00022989"/>
    </source>
</evidence>
<comment type="similarity">
    <text evidence="5">Belongs to the BI1 family.</text>
</comment>
<feature type="transmembrane region" description="Helical" evidence="5">
    <location>
        <begin position="257"/>
        <end position="275"/>
    </location>
</feature>
<reference evidence="7 8" key="1">
    <citation type="submission" date="2020-08" db="EMBL/GenBank/DDBJ databases">
        <title>Aphidius gifuensis genome sequencing and assembly.</title>
        <authorList>
            <person name="Du Z."/>
        </authorList>
    </citation>
    <scope>NUCLEOTIDE SEQUENCE [LARGE SCALE GENOMIC DNA]</scope>
    <source>
        <strain evidence="7">YNYX2018</strain>
        <tissue evidence="7">Adults</tissue>
    </source>
</reference>
<keyword evidence="2 5" id="KW-0812">Transmembrane</keyword>